<dbReference type="RefSeq" id="WP_168660781.1">
    <property type="nucleotide sequence ID" value="NZ_CP051180.1"/>
</dbReference>
<dbReference type="EMBL" id="CP051180">
    <property type="protein sequence ID" value="QIZ77521.1"/>
    <property type="molecule type" value="Genomic_DNA"/>
</dbReference>
<accession>A0A6H1UEL1</accession>
<organism evidence="2 3">
    <name type="scientific">Ferrimonas lipolytica</name>
    <dbReference type="NCBI Taxonomy" id="2724191"/>
    <lineage>
        <taxon>Bacteria</taxon>
        <taxon>Pseudomonadati</taxon>
        <taxon>Pseudomonadota</taxon>
        <taxon>Gammaproteobacteria</taxon>
        <taxon>Alteromonadales</taxon>
        <taxon>Ferrimonadaceae</taxon>
        <taxon>Ferrimonas</taxon>
    </lineage>
</organism>
<gene>
    <name evidence="2" type="ORF">HER31_11850</name>
</gene>
<sequence length="151" mass="16935">MKQDKLEQLLAQTPAELTPNNDLWPIITAKINTKQRQPFNQWAVAASLVIGVLIGGIGGYQIKPQPRYDPQLLQGVLQVLSEQHQQQLAQLPPSNPLVAAADLQALRSGASELQQALLQQPNNQALLELWLWTKQRELELLQTRLSHPEML</sequence>
<keyword evidence="1" id="KW-0472">Membrane</keyword>
<evidence type="ECO:0000313" key="3">
    <source>
        <dbReference type="Proteomes" id="UP000501602"/>
    </source>
</evidence>
<evidence type="ECO:0000256" key="1">
    <source>
        <dbReference type="SAM" id="Phobius"/>
    </source>
</evidence>
<keyword evidence="3" id="KW-1185">Reference proteome</keyword>
<dbReference type="AlphaFoldDB" id="A0A6H1UEL1"/>
<dbReference type="KEGG" id="fes:HER31_11850"/>
<protein>
    <recommendedName>
        <fullName evidence="4">Anti-sigma-K factor rskA</fullName>
    </recommendedName>
</protein>
<feature type="transmembrane region" description="Helical" evidence="1">
    <location>
        <begin position="42"/>
        <end position="62"/>
    </location>
</feature>
<keyword evidence="1" id="KW-0812">Transmembrane</keyword>
<evidence type="ECO:0008006" key="4">
    <source>
        <dbReference type="Google" id="ProtNLM"/>
    </source>
</evidence>
<reference evidence="2 3" key="1">
    <citation type="submission" date="2020-04" db="EMBL/GenBank/DDBJ databases">
        <title>Ferrimonas sp. S7 isolated from sea water.</title>
        <authorList>
            <person name="Bae S.S."/>
            <person name="Baek K."/>
        </authorList>
    </citation>
    <scope>NUCLEOTIDE SEQUENCE [LARGE SCALE GENOMIC DNA]</scope>
    <source>
        <strain evidence="2 3">S7</strain>
    </source>
</reference>
<proteinExistence type="predicted"/>
<evidence type="ECO:0000313" key="2">
    <source>
        <dbReference type="EMBL" id="QIZ77521.1"/>
    </source>
</evidence>
<name>A0A6H1UEL1_9GAMM</name>
<keyword evidence="1" id="KW-1133">Transmembrane helix</keyword>
<dbReference type="Proteomes" id="UP000501602">
    <property type="component" value="Chromosome"/>
</dbReference>